<organism evidence="1 2">
    <name type="scientific">Rhodoplanes elegans</name>
    <dbReference type="NCBI Taxonomy" id="29408"/>
    <lineage>
        <taxon>Bacteria</taxon>
        <taxon>Pseudomonadati</taxon>
        <taxon>Pseudomonadota</taxon>
        <taxon>Alphaproteobacteria</taxon>
        <taxon>Hyphomicrobiales</taxon>
        <taxon>Nitrobacteraceae</taxon>
        <taxon>Rhodoplanes</taxon>
    </lineage>
</organism>
<reference evidence="1 2" key="1">
    <citation type="submission" date="2017-07" db="EMBL/GenBank/DDBJ databases">
        <title>Draft Genome Sequences of Select Purple Nonsulfur Bacteria.</title>
        <authorList>
            <person name="Lasarre B."/>
            <person name="Mckinlay J.B."/>
        </authorList>
    </citation>
    <scope>NUCLEOTIDE SEQUENCE [LARGE SCALE GENOMIC DNA]</scope>
    <source>
        <strain evidence="1 2">DSM 11907</strain>
    </source>
</reference>
<accession>A0A327K0E8</accession>
<keyword evidence="2" id="KW-1185">Reference proteome</keyword>
<evidence type="ECO:0000313" key="2">
    <source>
        <dbReference type="Proteomes" id="UP000248863"/>
    </source>
</evidence>
<comment type="caution">
    <text evidence="1">The sequence shown here is derived from an EMBL/GenBank/DDBJ whole genome shotgun (WGS) entry which is preliminary data.</text>
</comment>
<dbReference type="AlphaFoldDB" id="A0A327K0E8"/>
<sequence length="132" mass="13781">MPPLAIDDKEIGRLTSGNAADLADEVGGLVARAKAATPSASDDLIGDMLIGAYCPIVARTSATPAQRWRLMRQFDRAVYRALGAAALPQGAEILADVPLPPAVYDRLRRQAETAGQPPGAFMATILSRAAGP</sequence>
<dbReference type="EMBL" id="NPEU01000439">
    <property type="protein sequence ID" value="RAI32249.1"/>
    <property type="molecule type" value="Genomic_DNA"/>
</dbReference>
<protein>
    <submittedName>
        <fullName evidence="1">Uncharacterized protein</fullName>
    </submittedName>
</protein>
<proteinExistence type="predicted"/>
<evidence type="ECO:0000313" key="1">
    <source>
        <dbReference type="EMBL" id="RAI32249.1"/>
    </source>
</evidence>
<dbReference type="Proteomes" id="UP000248863">
    <property type="component" value="Unassembled WGS sequence"/>
</dbReference>
<gene>
    <name evidence="1" type="ORF">CH338_24530</name>
</gene>
<name>A0A327K0E8_9BRAD</name>